<dbReference type="RefSeq" id="WP_132190916.1">
    <property type="nucleotide sequence ID" value="NZ_SLWM01000009.1"/>
</dbReference>
<dbReference type="InterPro" id="IPR021005">
    <property type="entry name" value="Znf_CGNR"/>
</dbReference>
<dbReference type="Gene3D" id="1.10.3300.10">
    <property type="entry name" value="Jann2411-like domain"/>
    <property type="match status" value="1"/>
</dbReference>
<evidence type="ECO:0000259" key="1">
    <source>
        <dbReference type="Pfam" id="PF11706"/>
    </source>
</evidence>
<dbReference type="InterPro" id="IPR023286">
    <property type="entry name" value="ABATE_dom_sf"/>
</dbReference>
<dbReference type="SUPFAM" id="SSF160904">
    <property type="entry name" value="Jann2411-like"/>
    <property type="match status" value="1"/>
</dbReference>
<protein>
    <submittedName>
        <fullName evidence="2">RNA-binding Zn ribbon-like protein</fullName>
    </submittedName>
</protein>
<organism evidence="2 3">
    <name type="scientific">Kribbella orskensis</name>
    <dbReference type="NCBI Taxonomy" id="2512216"/>
    <lineage>
        <taxon>Bacteria</taxon>
        <taxon>Bacillati</taxon>
        <taxon>Actinomycetota</taxon>
        <taxon>Actinomycetes</taxon>
        <taxon>Propionibacteriales</taxon>
        <taxon>Kribbellaceae</taxon>
        <taxon>Kribbella</taxon>
    </lineage>
</organism>
<sequence>MIQPGARTPAPEPLVLVQDLANTVDLELERDQLRSPADLASFAAEHGLRLTFNADDLAEVLEFREAVRDVCQAHAGVDVSAASGAVLERRLVRAPLWLTLGADGSAVVQPAADLSGLDALVARMAADIAGAVVDGTWRRLKACAADTCRWVYYDRSPAGRSRWCTMALCGSRNKMRQYRART</sequence>
<evidence type="ECO:0000313" key="2">
    <source>
        <dbReference type="EMBL" id="TCO20194.1"/>
    </source>
</evidence>
<reference evidence="2 3" key="1">
    <citation type="journal article" date="2015" name="Stand. Genomic Sci.">
        <title>Genomic Encyclopedia of Bacterial and Archaeal Type Strains, Phase III: the genomes of soil and plant-associated and newly described type strains.</title>
        <authorList>
            <person name="Whitman W.B."/>
            <person name="Woyke T."/>
            <person name="Klenk H.P."/>
            <person name="Zhou Y."/>
            <person name="Lilburn T.G."/>
            <person name="Beck B.J."/>
            <person name="De Vos P."/>
            <person name="Vandamme P."/>
            <person name="Eisen J.A."/>
            <person name="Garrity G."/>
            <person name="Hugenholtz P."/>
            <person name="Kyrpides N.C."/>
        </authorList>
    </citation>
    <scope>NUCLEOTIDE SEQUENCE [LARGE SCALE GENOMIC DNA]</scope>
    <source>
        <strain evidence="2 3">VKM Ac-2538</strain>
    </source>
</reference>
<dbReference type="Pfam" id="PF11706">
    <property type="entry name" value="zf-CGNR"/>
    <property type="match status" value="1"/>
</dbReference>
<keyword evidence="3" id="KW-1185">Reference proteome</keyword>
<gene>
    <name evidence="2" type="ORF">EV644_109215</name>
</gene>
<name>A0ABY2BJH1_9ACTN</name>
<dbReference type="Proteomes" id="UP000295818">
    <property type="component" value="Unassembled WGS sequence"/>
</dbReference>
<evidence type="ECO:0000313" key="3">
    <source>
        <dbReference type="Proteomes" id="UP000295818"/>
    </source>
</evidence>
<dbReference type="EMBL" id="SLWM01000009">
    <property type="protein sequence ID" value="TCO20194.1"/>
    <property type="molecule type" value="Genomic_DNA"/>
</dbReference>
<dbReference type="PANTHER" id="PTHR35525:SF3">
    <property type="entry name" value="BLL6575 PROTEIN"/>
    <property type="match status" value="1"/>
</dbReference>
<comment type="caution">
    <text evidence="2">The sequence shown here is derived from an EMBL/GenBank/DDBJ whole genome shotgun (WGS) entry which is preliminary data.</text>
</comment>
<accession>A0ABY2BJH1</accession>
<feature type="domain" description="Zinc finger CGNR" evidence="1">
    <location>
        <begin position="139"/>
        <end position="181"/>
    </location>
</feature>
<proteinExistence type="predicted"/>
<dbReference type="PANTHER" id="PTHR35525">
    <property type="entry name" value="BLL6575 PROTEIN"/>
    <property type="match status" value="1"/>
</dbReference>
<dbReference type="Pfam" id="PF07336">
    <property type="entry name" value="ABATE"/>
    <property type="match status" value="1"/>
</dbReference>
<dbReference type="InterPro" id="IPR010852">
    <property type="entry name" value="ABATE"/>
</dbReference>